<comment type="caution">
    <text evidence="3">The sequence shown here is derived from an EMBL/GenBank/DDBJ whole genome shotgun (WGS) entry which is preliminary data.</text>
</comment>
<keyword evidence="1" id="KW-1133">Transmembrane helix</keyword>
<reference evidence="3 4" key="1">
    <citation type="submission" date="2018-08" db="EMBL/GenBank/DDBJ databases">
        <title>Draft genome sequences of two Aspergillus turcosus clinical strains isolated from bronchoalveolar lavage fluid: one azole-susceptible and the other azole-resistant.</title>
        <authorList>
            <person name="Parent-Michaud M."/>
            <person name="Dufresne P.J."/>
            <person name="Fournier E."/>
            <person name="Martineau C."/>
            <person name="Moreira S."/>
            <person name="Perkins V."/>
            <person name="De Repentigny L."/>
            <person name="Dufresne S.F."/>
        </authorList>
    </citation>
    <scope>NUCLEOTIDE SEQUENCE [LARGE SCALE GENOMIC DNA]</scope>
    <source>
        <strain evidence="3">HMR AF 1038</strain>
    </source>
</reference>
<dbReference type="PANTHER" id="PTHR46082">
    <property type="entry name" value="ATP/GTP-BINDING PROTEIN-RELATED"/>
    <property type="match status" value="1"/>
</dbReference>
<keyword evidence="1" id="KW-0812">Transmembrane</keyword>
<dbReference type="InterPro" id="IPR053137">
    <property type="entry name" value="NLR-like"/>
</dbReference>
<feature type="domain" description="Nucleoside phosphorylase" evidence="2">
    <location>
        <begin position="26"/>
        <end position="142"/>
    </location>
</feature>
<dbReference type="Pfam" id="PF01048">
    <property type="entry name" value="PNP_UDP_1"/>
    <property type="match status" value="1"/>
</dbReference>
<gene>
    <name evidence="3" type="ORF">CFD26_104480</name>
</gene>
<evidence type="ECO:0000259" key="2">
    <source>
        <dbReference type="Pfam" id="PF01048"/>
    </source>
</evidence>
<proteinExistence type="predicted"/>
<accession>A0A3R7G8J7</accession>
<protein>
    <recommendedName>
        <fullName evidence="2">Nucleoside phosphorylase domain-containing protein</fullName>
    </recommendedName>
</protein>
<feature type="transmembrane region" description="Helical" evidence="1">
    <location>
        <begin position="422"/>
        <end position="440"/>
    </location>
</feature>
<organism evidence="3 4">
    <name type="scientific">Aspergillus turcosus</name>
    <dbReference type="NCBI Taxonomy" id="1245748"/>
    <lineage>
        <taxon>Eukaryota</taxon>
        <taxon>Fungi</taxon>
        <taxon>Dikarya</taxon>
        <taxon>Ascomycota</taxon>
        <taxon>Pezizomycotina</taxon>
        <taxon>Eurotiomycetes</taxon>
        <taxon>Eurotiomycetidae</taxon>
        <taxon>Eurotiales</taxon>
        <taxon>Aspergillaceae</taxon>
        <taxon>Aspergillus</taxon>
        <taxon>Aspergillus subgen. Fumigati</taxon>
    </lineage>
</organism>
<dbReference type="GO" id="GO:0009116">
    <property type="term" value="P:nucleoside metabolic process"/>
    <property type="evidence" value="ECO:0007669"/>
    <property type="project" value="InterPro"/>
</dbReference>
<keyword evidence="4" id="KW-1185">Reference proteome</keyword>
<dbReference type="PANTHER" id="PTHR46082:SF6">
    <property type="entry name" value="AAA+ ATPASE DOMAIN-CONTAINING PROTEIN-RELATED"/>
    <property type="match status" value="1"/>
</dbReference>
<dbReference type="Proteomes" id="UP000215289">
    <property type="component" value="Unassembled WGS sequence"/>
</dbReference>
<name>A0A3R7G8J7_9EURO</name>
<dbReference type="InterPro" id="IPR000845">
    <property type="entry name" value="Nucleoside_phosphorylase_d"/>
</dbReference>
<dbReference type="SUPFAM" id="SSF53167">
    <property type="entry name" value="Purine and uridine phosphorylases"/>
    <property type="match status" value="1"/>
</dbReference>
<evidence type="ECO:0000313" key="4">
    <source>
        <dbReference type="Proteomes" id="UP000215289"/>
    </source>
</evidence>
<dbReference type="OrthoDB" id="20872at2759"/>
<dbReference type="EMBL" id="NIDN02000129">
    <property type="protein sequence ID" value="RLL95985.1"/>
    <property type="molecule type" value="Genomic_DNA"/>
</dbReference>
<evidence type="ECO:0000256" key="1">
    <source>
        <dbReference type="SAM" id="Phobius"/>
    </source>
</evidence>
<keyword evidence="1" id="KW-0472">Membrane</keyword>
<dbReference type="Gene3D" id="3.40.50.1580">
    <property type="entry name" value="Nucleoside phosphorylase domain"/>
    <property type="match status" value="1"/>
</dbReference>
<dbReference type="STRING" id="1245748.A0A3R7G8J7"/>
<dbReference type="GO" id="GO:0003824">
    <property type="term" value="F:catalytic activity"/>
    <property type="evidence" value="ECO:0007669"/>
    <property type="project" value="InterPro"/>
</dbReference>
<dbReference type="AlphaFoldDB" id="A0A3R7G8J7"/>
<sequence>MININLNYEGTMMTEIPRPTSRDQFRIAIICALAVEAEAVEAIFDEYYDGDGNSFGQDPSDDNVYVNGRIGNHYVVLIYMAGMGKCKAMTTTQHLKWSYPQVQLALLVGVCGGVPYRKDGPDIFLGDVLVSDRIVQWDIGTCLPTAFVHKNGRQNVQGRPCHRMESFLAKVKAPHERRRVESIMAEQLEIVQQSLGKESAAYPGVDQDCLYPPGHLHQHRDFRPCGKCRSCRGCEEGNICPEALISTCDELGCSDYAQSCRTRPAGELYSTPKPALHLGPIASGDTVLLSGHARDQLAAKTGVIGIEMEGIGLWGNTSCVVIKAVADYADCHKTKQWQRYAAASAASCTKALLLEYTTGPPQVYPVEEKAVHDRDVQVALTHPRLPFQSGRDPFAKIARVSTLTGISDTIKMVDALYISSSLWFNFSIAALAFVLGYMYASLGARLVEALAIGCDWSYAS</sequence>
<evidence type="ECO:0000313" key="3">
    <source>
        <dbReference type="EMBL" id="RLL95985.1"/>
    </source>
</evidence>
<dbReference type="InterPro" id="IPR035994">
    <property type="entry name" value="Nucleoside_phosphorylase_sf"/>
</dbReference>